<dbReference type="AlphaFoldDB" id="A0AAV4WV70"/>
<evidence type="ECO:0000313" key="2">
    <source>
        <dbReference type="Proteomes" id="UP001054945"/>
    </source>
</evidence>
<sequence>MPESLLVGVKEMKKKVQILLKYHLWVYSFQTVVAKCRRIGIVGVPGNADYSRSINERSKIKAASKFERLSRLDGKINLQSTIWCSNHVETCSRRGLWKGMEGWSDMLLLLLHTGEVFSRMDASIF</sequence>
<protein>
    <submittedName>
        <fullName evidence="1">Uncharacterized protein</fullName>
    </submittedName>
</protein>
<name>A0AAV4WV70_CAEEX</name>
<proteinExistence type="predicted"/>
<keyword evidence="2" id="KW-1185">Reference proteome</keyword>
<evidence type="ECO:0000313" key="1">
    <source>
        <dbReference type="EMBL" id="GIY86233.1"/>
    </source>
</evidence>
<accession>A0AAV4WV70</accession>
<reference evidence="1 2" key="1">
    <citation type="submission" date="2021-06" db="EMBL/GenBank/DDBJ databases">
        <title>Caerostris extrusa draft genome.</title>
        <authorList>
            <person name="Kono N."/>
            <person name="Arakawa K."/>
        </authorList>
    </citation>
    <scope>NUCLEOTIDE SEQUENCE [LARGE SCALE GENOMIC DNA]</scope>
</reference>
<organism evidence="1 2">
    <name type="scientific">Caerostris extrusa</name>
    <name type="common">Bark spider</name>
    <name type="synonym">Caerostris bankana</name>
    <dbReference type="NCBI Taxonomy" id="172846"/>
    <lineage>
        <taxon>Eukaryota</taxon>
        <taxon>Metazoa</taxon>
        <taxon>Ecdysozoa</taxon>
        <taxon>Arthropoda</taxon>
        <taxon>Chelicerata</taxon>
        <taxon>Arachnida</taxon>
        <taxon>Araneae</taxon>
        <taxon>Araneomorphae</taxon>
        <taxon>Entelegynae</taxon>
        <taxon>Araneoidea</taxon>
        <taxon>Araneidae</taxon>
        <taxon>Caerostris</taxon>
    </lineage>
</organism>
<dbReference type="EMBL" id="BPLR01016765">
    <property type="protein sequence ID" value="GIY86233.1"/>
    <property type="molecule type" value="Genomic_DNA"/>
</dbReference>
<gene>
    <name evidence="1" type="ORF">CEXT_389591</name>
</gene>
<dbReference type="Proteomes" id="UP001054945">
    <property type="component" value="Unassembled WGS sequence"/>
</dbReference>
<comment type="caution">
    <text evidence="1">The sequence shown here is derived from an EMBL/GenBank/DDBJ whole genome shotgun (WGS) entry which is preliminary data.</text>
</comment>